<evidence type="ECO:0000313" key="1">
    <source>
        <dbReference type="EMBL" id="MFD1018673.1"/>
    </source>
</evidence>
<dbReference type="RefSeq" id="WP_386057354.1">
    <property type="nucleotide sequence ID" value="NZ_JBHTKL010000001.1"/>
</dbReference>
<accession>A0ABW3L0T1</accession>
<reference evidence="2" key="1">
    <citation type="journal article" date="2019" name="Int. J. Syst. Evol. Microbiol.">
        <title>The Global Catalogue of Microorganisms (GCM) 10K type strain sequencing project: providing services to taxonomists for standard genome sequencing and annotation.</title>
        <authorList>
            <consortium name="The Broad Institute Genomics Platform"/>
            <consortium name="The Broad Institute Genome Sequencing Center for Infectious Disease"/>
            <person name="Wu L."/>
            <person name="Ma J."/>
        </authorList>
    </citation>
    <scope>NUCLEOTIDE SEQUENCE [LARGE SCALE GENOMIC DNA]</scope>
    <source>
        <strain evidence="2">CCUG 56607</strain>
    </source>
</reference>
<comment type="caution">
    <text evidence="1">The sequence shown here is derived from an EMBL/GenBank/DDBJ whole genome shotgun (WGS) entry which is preliminary data.</text>
</comment>
<dbReference type="Proteomes" id="UP001596990">
    <property type="component" value="Unassembled WGS sequence"/>
</dbReference>
<protein>
    <submittedName>
        <fullName evidence="1">Uncharacterized protein</fullName>
    </submittedName>
</protein>
<dbReference type="EMBL" id="JBHTKL010000001">
    <property type="protein sequence ID" value="MFD1018673.1"/>
    <property type="molecule type" value="Genomic_DNA"/>
</dbReference>
<evidence type="ECO:0000313" key="2">
    <source>
        <dbReference type="Proteomes" id="UP001596990"/>
    </source>
</evidence>
<keyword evidence="2" id="KW-1185">Reference proteome</keyword>
<sequence>MEITCISKVFDHYKNSITGVELIRTNKNGETSPLVPESGATLTVGESGFLITVNETEEIIARGLETDVFEAVRSVSLTFKPLIVDDGKERMLFDQYDDLYGGAADGRTNRRKFVASVTITENETAFGIVEYNQGETVDKHTIYIPETITNQNAFKHLADYVYDLLEAKDYGILEIKGVELKTGYLTRYKGVVRYRKAKSSAKLSEAEKLVESTLRVNKELINTKPN</sequence>
<gene>
    <name evidence="1" type="ORF">ACFQ2J_05595</name>
</gene>
<organism evidence="1 2">
    <name type="scientific">Thalassobacillus hwangdonensis</name>
    <dbReference type="NCBI Taxonomy" id="546108"/>
    <lineage>
        <taxon>Bacteria</taxon>
        <taxon>Bacillati</taxon>
        <taxon>Bacillota</taxon>
        <taxon>Bacilli</taxon>
        <taxon>Bacillales</taxon>
        <taxon>Bacillaceae</taxon>
        <taxon>Thalassobacillus</taxon>
    </lineage>
</organism>
<name>A0ABW3L0T1_9BACI</name>
<proteinExistence type="predicted"/>